<evidence type="ECO:0000256" key="1">
    <source>
        <dbReference type="SAM" id="SignalP"/>
    </source>
</evidence>
<gene>
    <name evidence="2" type="ORF">CDV56_105044</name>
</gene>
<feature type="non-terminal residue" evidence="2">
    <location>
        <position position="117"/>
    </location>
</feature>
<comment type="caution">
    <text evidence="2">The sequence shown here is derived from an EMBL/GenBank/DDBJ whole genome shotgun (WGS) entry which is preliminary data.</text>
</comment>
<dbReference type="EMBL" id="NKHU02000253">
    <property type="protein sequence ID" value="RHZ46389.1"/>
    <property type="molecule type" value="Genomic_DNA"/>
</dbReference>
<dbReference type="OrthoDB" id="496981at2759"/>
<evidence type="ECO:0000313" key="3">
    <source>
        <dbReference type="Proteomes" id="UP000215305"/>
    </source>
</evidence>
<dbReference type="Proteomes" id="UP000215305">
    <property type="component" value="Unassembled WGS sequence"/>
</dbReference>
<accession>A0A397G8P2</accession>
<keyword evidence="1" id="KW-0732">Signal</keyword>
<feature type="signal peptide" evidence="1">
    <location>
        <begin position="1"/>
        <end position="18"/>
    </location>
</feature>
<proteinExistence type="predicted"/>
<reference evidence="2" key="1">
    <citation type="submission" date="2018-08" db="EMBL/GenBank/DDBJ databases">
        <title>Draft genome sequence of azole-resistant Aspergillus thermomutatus (Neosartorya pseudofischeri) strain HMR AF 39, isolated from a human nasal aspirate.</title>
        <authorList>
            <person name="Parent-Michaud M."/>
            <person name="Dufresne P.J."/>
            <person name="Fournier E."/>
            <person name="Martineau C."/>
            <person name="Moreira S."/>
            <person name="Perkins V."/>
            <person name="De Repentigny L."/>
            <person name="Dufresne S.F."/>
        </authorList>
    </citation>
    <scope>NUCLEOTIDE SEQUENCE [LARGE SCALE GENOMIC DNA]</scope>
    <source>
        <strain evidence="2">HMR AF 39</strain>
    </source>
</reference>
<keyword evidence="3" id="KW-1185">Reference proteome</keyword>
<evidence type="ECO:0008006" key="4">
    <source>
        <dbReference type="Google" id="ProtNLM"/>
    </source>
</evidence>
<dbReference type="VEuPathDB" id="FungiDB:CDV56_105044"/>
<feature type="chain" id="PRO_5017466070" description="GPI anchored protein" evidence="1">
    <location>
        <begin position="19"/>
        <end position="117"/>
    </location>
</feature>
<evidence type="ECO:0000313" key="2">
    <source>
        <dbReference type="EMBL" id="RHZ46389.1"/>
    </source>
</evidence>
<dbReference type="AlphaFoldDB" id="A0A397G8P2"/>
<organism evidence="2 3">
    <name type="scientific">Aspergillus thermomutatus</name>
    <name type="common">Neosartorya pseudofischeri</name>
    <dbReference type="NCBI Taxonomy" id="41047"/>
    <lineage>
        <taxon>Eukaryota</taxon>
        <taxon>Fungi</taxon>
        <taxon>Dikarya</taxon>
        <taxon>Ascomycota</taxon>
        <taxon>Pezizomycotina</taxon>
        <taxon>Eurotiomycetes</taxon>
        <taxon>Eurotiomycetidae</taxon>
        <taxon>Eurotiales</taxon>
        <taxon>Aspergillaceae</taxon>
        <taxon>Aspergillus</taxon>
        <taxon>Aspergillus subgen. Fumigati</taxon>
    </lineage>
</organism>
<dbReference type="RefSeq" id="XP_026611119.1">
    <property type="nucleotide sequence ID" value="XM_026758663.1"/>
</dbReference>
<dbReference type="GeneID" id="38127018"/>
<name>A0A397G8P2_ASPTH</name>
<protein>
    <recommendedName>
        <fullName evidence="4">GPI anchored protein</fullName>
    </recommendedName>
</protein>
<sequence length="117" mass="13121">MKSALSLVALGLAATAQAAYYEYTTVTGYFQQDEASTDASTFDYTATNFGLINRTYDAEGTSTSTSNLSQWQRFYNHVHALNKHAPHKTEYKVFFFGRHGEGWHNAAESFYGTPAWN</sequence>